<feature type="transmembrane region" description="Helical" evidence="1">
    <location>
        <begin position="73"/>
        <end position="94"/>
    </location>
</feature>
<proteinExistence type="predicted"/>
<dbReference type="KEGG" id="hbh:E4T21_12590"/>
<keyword evidence="1" id="KW-0812">Transmembrane</keyword>
<feature type="transmembrane region" description="Helical" evidence="1">
    <location>
        <begin position="7"/>
        <end position="25"/>
    </location>
</feature>
<gene>
    <name evidence="2" type="ORF">E4T21_12590</name>
</gene>
<sequence length="136" mass="14923">MEGLKTSLLSLRLGVFVVLFVWTLDKFLDPAHGSRVFDTFFGIEGIGNIAIHALGGLELILVLAFVSGSFKRISYGLVLMLHGITTLVTIPSMVTDPFGNLLFFAAFPMLAACWTLYVMRDHDTLLTVKRGKSSNV</sequence>
<evidence type="ECO:0000256" key="1">
    <source>
        <dbReference type="SAM" id="Phobius"/>
    </source>
</evidence>
<keyword evidence="3" id="KW-1185">Reference proteome</keyword>
<evidence type="ECO:0000313" key="3">
    <source>
        <dbReference type="Proteomes" id="UP000324285"/>
    </source>
</evidence>
<dbReference type="AlphaFoldDB" id="A0A856QVX8"/>
<feature type="transmembrane region" description="Helical" evidence="1">
    <location>
        <begin position="100"/>
        <end position="119"/>
    </location>
</feature>
<name>A0A856QVX8_9GAMM</name>
<accession>A0A856QVX8</accession>
<dbReference type="Proteomes" id="UP000324285">
    <property type="component" value="Chromosome"/>
</dbReference>
<reference evidence="2" key="1">
    <citation type="submission" date="2021-02" db="EMBL/GenBank/DDBJ databases">
        <title>Strain Y2R2, a novel species of the genus Halomonas.</title>
        <authorList>
            <person name="Huang H."/>
        </authorList>
    </citation>
    <scope>NUCLEOTIDE SEQUENCE</scope>
    <source>
        <strain evidence="2">Y2R2</strain>
    </source>
</reference>
<dbReference type="EMBL" id="CP038437">
    <property type="protein sequence ID" value="QEM84078.2"/>
    <property type="molecule type" value="Genomic_DNA"/>
</dbReference>
<keyword evidence="1" id="KW-1133">Transmembrane helix</keyword>
<feature type="transmembrane region" description="Helical" evidence="1">
    <location>
        <begin position="45"/>
        <end position="66"/>
    </location>
</feature>
<organism evidence="2 3">
    <name type="scientific">Halomonas binhaiensis</name>
    <dbReference type="NCBI Taxonomy" id="2562282"/>
    <lineage>
        <taxon>Bacteria</taxon>
        <taxon>Pseudomonadati</taxon>
        <taxon>Pseudomonadota</taxon>
        <taxon>Gammaproteobacteria</taxon>
        <taxon>Oceanospirillales</taxon>
        <taxon>Halomonadaceae</taxon>
        <taxon>Halomonas</taxon>
    </lineage>
</organism>
<keyword evidence="1" id="KW-0472">Membrane</keyword>
<evidence type="ECO:0000313" key="2">
    <source>
        <dbReference type="EMBL" id="QEM84078.2"/>
    </source>
</evidence>
<protein>
    <recommendedName>
        <fullName evidence="4">DoxX family protein</fullName>
    </recommendedName>
</protein>
<evidence type="ECO:0008006" key="4">
    <source>
        <dbReference type="Google" id="ProtNLM"/>
    </source>
</evidence>